<dbReference type="EMBL" id="JAHQCS010000131">
    <property type="protein sequence ID" value="MBU9713302.1"/>
    <property type="molecule type" value="Genomic_DNA"/>
</dbReference>
<gene>
    <name evidence="1" type="ORF">KS419_16340</name>
</gene>
<dbReference type="RefSeq" id="WP_217067459.1">
    <property type="nucleotide sequence ID" value="NZ_JAHQCS010000131.1"/>
</dbReference>
<evidence type="ECO:0000313" key="2">
    <source>
        <dbReference type="Proteomes" id="UP000784880"/>
    </source>
</evidence>
<comment type="caution">
    <text evidence="1">The sequence shown here is derived from an EMBL/GenBank/DDBJ whole genome shotgun (WGS) entry which is preliminary data.</text>
</comment>
<accession>A0ABS6JKG0</accession>
<dbReference type="Proteomes" id="UP000784880">
    <property type="component" value="Unassembled WGS sequence"/>
</dbReference>
<reference evidence="1 2" key="1">
    <citation type="submission" date="2021-06" db="EMBL/GenBank/DDBJ databases">
        <title>Bacillus sp. RD4P76, an endophyte from a halophyte.</title>
        <authorList>
            <person name="Sun J.-Q."/>
        </authorList>
    </citation>
    <scope>NUCLEOTIDE SEQUENCE [LARGE SCALE GENOMIC DNA]</scope>
    <source>
        <strain evidence="1 2">CGMCC 1.15917</strain>
    </source>
</reference>
<name>A0ABS6JKG0_9BACI</name>
<organism evidence="1 2">
    <name type="scientific">Evansella tamaricis</name>
    <dbReference type="NCBI Taxonomy" id="2069301"/>
    <lineage>
        <taxon>Bacteria</taxon>
        <taxon>Bacillati</taxon>
        <taxon>Bacillota</taxon>
        <taxon>Bacilli</taxon>
        <taxon>Bacillales</taxon>
        <taxon>Bacillaceae</taxon>
        <taxon>Evansella</taxon>
    </lineage>
</organism>
<evidence type="ECO:0000313" key="1">
    <source>
        <dbReference type="EMBL" id="MBU9713302.1"/>
    </source>
</evidence>
<sequence length="355" mass="42313">MTSEIHLFILWEKSHSKWDEIVKDITGKFSIIQFVKVHWTPRHFSRNLARFYGLDIPRISQKEEQCGNGPFLLLIVEDANPIYVERQTTKGKTLVNSNMYDAKQKYRMWTGGGYRIHGTNTEEESKHDLALLCNKDISEFYGEKWSGQITEMEKNLIGLDGFESMEQLFTLLNRTVNYVVLRNFEELPDRYTSTSHGDIDLLTDDLKKVVRLTNGEKVFNPSYRVHYKIVIGGEDVYFDFRFVGDRYMDRVWERDIMKSRFLHGKGVYIPERESHFYSLLYHVLVHKRRIKSHYKKVLIELSRELNIGLKERDFSDPFILKSYLDGYMKEKEYHYTRPFDRSVFFNKSLIKKEFK</sequence>
<keyword evidence="2" id="KW-1185">Reference proteome</keyword>
<proteinExistence type="predicted"/>
<protein>
    <submittedName>
        <fullName evidence="1">Uncharacterized protein</fullName>
    </submittedName>
</protein>